<evidence type="ECO:0000313" key="1">
    <source>
        <dbReference type="EMBL" id="KPV54973.1"/>
    </source>
</evidence>
<dbReference type="InterPro" id="IPR044668">
    <property type="entry name" value="PuuD-like"/>
</dbReference>
<sequence>MQPLIGISGGLVSNNDWSPPIVGHRRGYVDAVTQAGGIPVILPPLTDLSALHALYERLDGVLLAGGDDVDPAYYGEAPHPLLGRVTPERDTAELQLARWAVTDGKPVLGICRGMQVLNVALGGSLWQDIQVQLPGTLDHLVSAKHHRWDALDHTLKLTPDSQLAQLLGTTEIGLNSLHHQAVKEIGAGLRVVGRAPDGVIEAVEGIGAAFVNGVQGHPEQLWQAVEPRWRALFGAFVAAMRDIASGV</sequence>
<dbReference type="Proteomes" id="UP000050509">
    <property type="component" value="Unassembled WGS sequence"/>
</dbReference>
<reference evidence="1 2" key="1">
    <citation type="submission" date="2015-09" db="EMBL/GenBank/DDBJ databases">
        <title>Draft genome sequence of Kouleothrix aurantiaca JCM 19913.</title>
        <authorList>
            <person name="Hemp J."/>
        </authorList>
    </citation>
    <scope>NUCLEOTIDE SEQUENCE [LARGE SCALE GENOMIC DNA]</scope>
    <source>
        <strain evidence="1 2">COM-B</strain>
    </source>
</reference>
<gene>
    <name evidence="1" type="ORF">SE17_00545</name>
</gene>
<dbReference type="Pfam" id="PF07722">
    <property type="entry name" value="Peptidase_C26"/>
    <property type="match status" value="1"/>
</dbReference>
<organism evidence="1 2">
    <name type="scientific">Kouleothrix aurantiaca</name>
    <dbReference type="NCBI Taxonomy" id="186479"/>
    <lineage>
        <taxon>Bacteria</taxon>
        <taxon>Bacillati</taxon>
        <taxon>Chloroflexota</taxon>
        <taxon>Chloroflexia</taxon>
        <taxon>Chloroflexales</taxon>
        <taxon>Roseiflexineae</taxon>
        <taxon>Roseiflexaceae</taxon>
        <taxon>Kouleothrix</taxon>
    </lineage>
</organism>
<name>A0A0N8PTA4_9CHLR</name>
<dbReference type="PANTHER" id="PTHR43235:SF1">
    <property type="entry name" value="GLUTAMINE AMIDOTRANSFERASE PB2B2.05-RELATED"/>
    <property type="match status" value="1"/>
</dbReference>
<keyword evidence="2" id="KW-1185">Reference proteome</keyword>
<dbReference type="Gene3D" id="3.40.50.880">
    <property type="match status" value="1"/>
</dbReference>
<dbReference type="AlphaFoldDB" id="A0A0N8PTA4"/>
<dbReference type="InterPro" id="IPR011697">
    <property type="entry name" value="Peptidase_C26"/>
</dbReference>
<dbReference type="PATRIC" id="fig|186479.3.peg.8069"/>
<dbReference type="PANTHER" id="PTHR43235">
    <property type="entry name" value="GLUTAMINE AMIDOTRANSFERASE PB2B2.05-RELATED"/>
    <property type="match status" value="1"/>
</dbReference>
<dbReference type="PROSITE" id="PS51273">
    <property type="entry name" value="GATASE_TYPE_1"/>
    <property type="match status" value="1"/>
</dbReference>
<dbReference type="SUPFAM" id="SSF52317">
    <property type="entry name" value="Class I glutamine amidotransferase-like"/>
    <property type="match status" value="1"/>
</dbReference>
<dbReference type="EMBL" id="LJCR01000004">
    <property type="protein sequence ID" value="KPV54973.1"/>
    <property type="molecule type" value="Genomic_DNA"/>
</dbReference>
<dbReference type="GO" id="GO:0006598">
    <property type="term" value="P:polyamine catabolic process"/>
    <property type="evidence" value="ECO:0007669"/>
    <property type="project" value="TreeGrafter"/>
</dbReference>
<dbReference type="FunFam" id="3.40.50.880:FF:000030">
    <property type="entry name" value="Gamma-glutamyl-gamma-aminobutyrate hydrolase PuuD"/>
    <property type="match status" value="1"/>
</dbReference>
<dbReference type="GO" id="GO:0033969">
    <property type="term" value="F:gamma-glutamyl-gamma-aminobutyrate hydrolase activity"/>
    <property type="evidence" value="ECO:0007669"/>
    <property type="project" value="TreeGrafter"/>
</dbReference>
<protein>
    <submittedName>
        <fullName evidence="1">Glutamine amidotransferase</fullName>
    </submittedName>
</protein>
<keyword evidence="1" id="KW-0315">Glutamine amidotransferase</keyword>
<keyword evidence="1" id="KW-0808">Transferase</keyword>
<accession>A0A0N8PTA4</accession>
<dbReference type="GO" id="GO:0005829">
    <property type="term" value="C:cytosol"/>
    <property type="evidence" value="ECO:0007669"/>
    <property type="project" value="TreeGrafter"/>
</dbReference>
<comment type="caution">
    <text evidence="1">The sequence shown here is derived from an EMBL/GenBank/DDBJ whole genome shotgun (WGS) entry which is preliminary data.</text>
</comment>
<dbReference type="InterPro" id="IPR029062">
    <property type="entry name" value="Class_I_gatase-like"/>
</dbReference>
<evidence type="ECO:0000313" key="2">
    <source>
        <dbReference type="Proteomes" id="UP000050509"/>
    </source>
</evidence>
<dbReference type="GO" id="GO:0016740">
    <property type="term" value="F:transferase activity"/>
    <property type="evidence" value="ECO:0007669"/>
    <property type="project" value="UniProtKB-KW"/>
</dbReference>
<proteinExistence type="predicted"/>
<dbReference type="CDD" id="cd01745">
    <property type="entry name" value="GATase1_2"/>
    <property type="match status" value="1"/>
</dbReference>